<evidence type="ECO:0000313" key="3">
    <source>
        <dbReference type="Proteomes" id="UP001044222"/>
    </source>
</evidence>
<dbReference type="Proteomes" id="UP001044222">
    <property type="component" value="Chromosome 7"/>
</dbReference>
<feature type="region of interest" description="Disordered" evidence="1">
    <location>
        <begin position="140"/>
        <end position="206"/>
    </location>
</feature>
<feature type="non-terminal residue" evidence="2">
    <location>
        <position position="206"/>
    </location>
</feature>
<feature type="compositionally biased region" description="Basic and acidic residues" evidence="1">
    <location>
        <begin position="142"/>
        <end position="154"/>
    </location>
</feature>
<organism evidence="2 3">
    <name type="scientific">Anguilla anguilla</name>
    <name type="common">European freshwater eel</name>
    <name type="synonym">Muraena anguilla</name>
    <dbReference type="NCBI Taxonomy" id="7936"/>
    <lineage>
        <taxon>Eukaryota</taxon>
        <taxon>Metazoa</taxon>
        <taxon>Chordata</taxon>
        <taxon>Craniata</taxon>
        <taxon>Vertebrata</taxon>
        <taxon>Euteleostomi</taxon>
        <taxon>Actinopterygii</taxon>
        <taxon>Neopterygii</taxon>
        <taxon>Teleostei</taxon>
        <taxon>Anguilliformes</taxon>
        <taxon>Anguillidae</taxon>
        <taxon>Anguilla</taxon>
    </lineage>
</organism>
<reference evidence="2" key="1">
    <citation type="submission" date="2021-01" db="EMBL/GenBank/DDBJ databases">
        <title>A chromosome-scale assembly of European eel, Anguilla anguilla.</title>
        <authorList>
            <person name="Henkel C."/>
            <person name="Jong-Raadsen S.A."/>
            <person name="Dufour S."/>
            <person name="Weltzien F.-A."/>
            <person name="Palstra A.P."/>
            <person name="Pelster B."/>
            <person name="Spaink H.P."/>
            <person name="Van Den Thillart G.E."/>
            <person name="Jansen H."/>
            <person name="Zahm M."/>
            <person name="Klopp C."/>
            <person name="Cedric C."/>
            <person name="Louis A."/>
            <person name="Berthelot C."/>
            <person name="Parey E."/>
            <person name="Roest Crollius H."/>
            <person name="Montfort J."/>
            <person name="Robinson-Rechavi M."/>
            <person name="Bucao C."/>
            <person name="Bouchez O."/>
            <person name="Gislard M."/>
            <person name="Lluch J."/>
            <person name="Milhes M."/>
            <person name="Lampietro C."/>
            <person name="Lopez Roques C."/>
            <person name="Donnadieu C."/>
            <person name="Braasch I."/>
            <person name="Desvignes T."/>
            <person name="Postlethwait J."/>
            <person name="Bobe J."/>
            <person name="Guiguen Y."/>
            <person name="Dirks R."/>
        </authorList>
    </citation>
    <scope>NUCLEOTIDE SEQUENCE</scope>
    <source>
        <strain evidence="2">Tag_6206</strain>
        <tissue evidence="2">Liver</tissue>
    </source>
</reference>
<evidence type="ECO:0000256" key="1">
    <source>
        <dbReference type="SAM" id="MobiDB-lite"/>
    </source>
</evidence>
<evidence type="ECO:0000313" key="2">
    <source>
        <dbReference type="EMBL" id="KAG5845010.1"/>
    </source>
</evidence>
<dbReference type="EMBL" id="JAFIRN010000007">
    <property type="protein sequence ID" value="KAG5845010.1"/>
    <property type="molecule type" value="Genomic_DNA"/>
</dbReference>
<feature type="region of interest" description="Disordered" evidence="1">
    <location>
        <begin position="1"/>
        <end position="20"/>
    </location>
</feature>
<proteinExistence type="predicted"/>
<comment type="caution">
    <text evidence="2">The sequence shown here is derived from an EMBL/GenBank/DDBJ whole genome shotgun (WGS) entry which is preliminary data.</text>
</comment>
<sequence>MSVRRAGAQNRAHAKAVGVVTRSMRLLLDTDDQNGNKVASGSDKASSPESTRSSSSLSSGGSSGSSRQSPADVEMLDCCLGKEAVPLTNEGFGPAPFHGSGCGQDEGITRLESGGQPTSLYLDTKPDNWNDNLALAMTGLQDDARRGEGSDRSADASPDCAVSEGGGGEPAVPSRRGSCDGRVSSASVSSGETAPRSDGVGLSDSG</sequence>
<feature type="compositionally biased region" description="Low complexity" evidence="1">
    <location>
        <begin position="47"/>
        <end position="69"/>
    </location>
</feature>
<dbReference type="AlphaFoldDB" id="A0A9D3RVW5"/>
<protein>
    <submittedName>
        <fullName evidence="2">Uncharacterized protein</fullName>
    </submittedName>
</protein>
<feature type="region of interest" description="Disordered" evidence="1">
    <location>
        <begin position="28"/>
        <end position="71"/>
    </location>
</feature>
<name>A0A9D3RVW5_ANGAN</name>
<feature type="compositionally biased region" description="Polar residues" evidence="1">
    <location>
        <begin position="33"/>
        <end position="45"/>
    </location>
</feature>
<gene>
    <name evidence="2" type="ORF">ANANG_G00134230</name>
</gene>
<accession>A0A9D3RVW5</accession>
<keyword evidence="3" id="KW-1185">Reference proteome</keyword>